<dbReference type="InterPro" id="IPR036291">
    <property type="entry name" value="NAD(P)-bd_dom_sf"/>
</dbReference>
<organism evidence="1 2">
    <name type="scientific">Claviceps pusilla</name>
    <dbReference type="NCBI Taxonomy" id="123648"/>
    <lineage>
        <taxon>Eukaryota</taxon>
        <taxon>Fungi</taxon>
        <taxon>Dikarya</taxon>
        <taxon>Ascomycota</taxon>
        <taxon>Pezizomycotina</taxon>
        <taxon>Sordariomycetes</taxon>
        <taxon>Hypocreomycetidae</taxon>
        <taxon>Hypocreales</taxon>
        <taxon>Clavicipitaceae</taxon>
        <taxon>Claviceps</taxon>
    </lineage>
</organism>
<dbReference type="Gene3D" id="3.40.50.720">
    <property type="entry name" value="NAD(P)-binding Rossmann-like Domain"/>
    <property type="match status" value="1"/>
</dbReference>
<dbReference type="OrthoDB" id="9997102at2759"/>
<protein>
    <recommendedName>
        <fullName evidence="3">Agroclavine dehydrogenase</fullName>
    </recommendedName>
</protein>
<dbReference type="SUPFAM" id="SSF51735">
    <property type="entry name" value="NAD(P)-binding Rossmann-fold domains"/>
    <property type="match status" value="1"/>
</dbReference>
<dbReference type="EMBL" id="SRPW01003180">
    <property type="protein sequence ID" value="KAG5987948.1"/>
    <property type="molecule type" value="Genomic_DNA"/>
</dbReference>
<dbReference type="InterPro" id="IPR051604">
    <property type="entry name" value="Ergot_Alk_Oxidoreductase"/>
</dbReference>
<dbReference type="PANTHER" id="PTHR43162">
    <property type="match status" value="1"/>
</dbReference>
<evidence type="ECO:0000313" key="2">
    <source>
        <dbReference type="Proteomes" id="UP000748025"/>
    </source>
</evidence>
<evidence type="ECO:0008006" key="3">
    <source>
        <dbReference type="Google" id="ProtNLM"/>
    </source>
</evidence>
<reference evidence="1" key="1">
    <citation type="journal article" date="2020" name="bioRxiv">
        <title>Whole genome comparisons of ergot fungi reveals the divergence and evolution of species within the genus Claviceps are the result of varying mechanisms driving genome evolution and host range expansion.</title>
        <authorList>
            <person name="Wyka S.A."/>
            <person name="Mondo S.J."/>
            <person name="Liu M."/>
            <person name="Dettman J."/>
            <person name="Nalam V."/>
            <person name="Broders K.D."/>
        </authorList>
    </citation>
    <scope>NUCLEOTIDE SEQUENCE</scope>
    <source>
        <strain evidence="1">CCC 602</strain>
    </source>
</reference>
<sequence length="290" mass="31808">MTILLTGGSGKTAEHIANLLREAKLPFIIGSRSSNPHTVQRHRTFDWLDEATFNNVQSVDEEMEPVSVVWLVSPPILDLAPPVILFIDFASSRGVKRFVLLSASTVEKGGPAMGLIHAHLDTIEGVSYTVLRPSWFMGTEALYSRPCKRVVTEGESDTKYAENFSTRGKKTPSYSAAKGGKIPFISAADIARVVALRALAAPALYNKDHLLLGPELLTYDDSLNLRQSCKRGGMPADEAAMHASLDSMVEAGAEERLNTEVKDLTGEEPRHFADFVSDKQECLAYERLEC</sequence>
<proteinExistence type="predicted"/>
<dbReference type="PANTHER" id="PTHR43162:SF1">
    <property type="entry name" value="PRESTALK A DIFFERENTIATION PROTEIN A"/>
    <property type="match status" value="1"/>
</dbReference>
<dbReference type="Proteomes" id="UP000748025">
    <property type="component" value="Unassembled WGS sequence"/>
</dbReference>
<dbReference type="AlphaFoldDB" id="A0A9P7SWJ6"/>
<accession>A0A9P7SWJ6</accession>
<gene>
    <name evidence="1" type="ORF">E4U43_004893</name>
</gene>
<keyword evidence="2" id="KW-1185">Reference proteome</keyword>
<evidence type="ECO:0000313" key="1">
    <source>
        <dbReference type="EMBL" id="KAG5987948.1"/>
    </source>
</evidence>
<comment type="caution">
    <text evidence="1">The sequence shown here is derived from an EMBL/GenBank/DDBJ whole genome shotgun (WGS) entry which is preliminary data.</text>
</comment>
<name>A0A9P7SWJ6_9HYPO</name>